<keyword evidence="4" id="KW-1185">Reference proteome</keyword>
<feature type="compositionally biased region" description="Low complexity" evidence="1">
    <location>
        <begin position="167"/>
        <end position="180"/>
    </location>
</feature>
<dbReference type="PRINTS" id="PR01217">
    <property type="entry name" value="PRICHEXTENSN"/>
</dbReference>
<feature type="compositionally biased region" description="Pro residues" evidence="1">
    <location>
        <begin position="536"/>
        <end position="612"/>
    </location>
</feature>
<dbReference type="CDD" id="cd14814">
    <property type="entry name" value="Peptidase_M15"/>
    <property type="match status" value="1"/>
</dbReference>
<feature type="region of interest" description="Disordered" evidence="1">
    <location>
        <begin position="515"/>
        <end position="635"/>
    </location>
</feature>
<feature type="compositionally biased region" description="Low complexity" evidence="1">
    <location>
        <begin position="281"/>
        <end position="304"/>
    </location>
</feature>
<protein>
    <recommendedName>
        <fullName evidence="2">D-alanyl-D-alanine carboxypeptidase-like core domain-containing protein</fullName>
    </recommendedName>
</protein>
<proteinExistence type="predicted"/>
<reference evidence="3 4" key="1">
    <citation type="submission" date="2021-01" db="EMBL/GenBank/DDBJ databases">
        <title>Sequencing the genomes of 1000 actinobacteria strains.</title>
        <authorList>
            <person name="Klenk H.-P."/>
        </authorList>
    </citation>
    <scope>NUCLEOTIDE SEQUENCE [LARGE SCALE GENOMIC DNA]</scope>
    <source>
        <strain evidence="3 4">DSM 46000</strain>
    </source>
</reference>
<feature type="compositionally biased region" description="Low complexity" evidence="1">
    <location>
        <begin position="523"/>
        <end position="535"/>
    </location>
</feature>
<feature type="compositionally biased region" description="Gly residues" evidence="1">
    <location>
        <begin position="269"/>
        <end position="280"/>
    </location>
</feature>
<comment type="caution">
    <text evidence="3">The sequence shown here is derived from an EMBL/GenBank/DDBJ whole genome shotgun (WGS) entry which is preliminary data.</text>
</comment>
<accession>A0ABS2LGE7</accession>
<dbReference type="PANTHER" id="PTHR34385">
    <property type="entry name" value="D-ALANYL-D-ALANINE CARBOXYPEPTIDASE"/>
    <property type="match status" value="1"/>
</dbReference>
<evidence type="ECO:0000256" key="1">
    <source>
        <dbReference type="SAM" id="MobiDB-lite"/>
    </source>
</evidence>
<dbReference type="RefSeq" id="WP_205307170.1">
    <property type="nucleotide sequence ID" value="NZ_BAAAVF010000017.1"/>
</dbReference>
<dbReference type="SUPFAM" id="SSF55166">
    <property type="entry name" value="Hedgehog/DD-peptidase"/>
    <property type="match status" value="1"/>
</dbReference>
<dbReference type="Gene3D" id="3.30.1380.10">
    <property type="match status" value="1"/>
</dbReference>
<name>A0ABS2LGE7_9CELL</name>
<dbReference type="InterPro" id="IPR003709">
    <property type="entry name" value="VanY-like_core_dom"/>
</dbReference>
<dbReference type="PANTHER" id="PTHR34385:SF1">
    <property type="entry name" value="PEPTIDOGLYCAN L-ALANYL-D-GLUTAMATE ENDOPEPTIDASE CWLK"/>
    <property type="match status" value="1"/>
</dbReference>
<feature type="compositionally biased region" description="Pro residues" evidence="1">
    <location>
        <begin position="187"/>
        <end position="198"/>
    </location>
</feature>
<evidence type="ECO:0000259" key="2">
    <source>
        <dbReference type="Pfam" id="PF02557"/>
    </source>
</evidence>
<feature type="region of interest" description="Disordered" evidence="1">
    <location>
        <begin position="1"/>
        <end position="31"/>
    </location>
</feature>
<feature type="domain" description="D-alanyl-D-alanine carboxypeptidase-like core" evidence="2">
    <location>
        <begin position="399"/>
        <end position="507"/>
    </location>
</feature>
<sequence>MAPDVEPGSGDTPSDPADLPVQPDATPADATPAHATHLRVDAHPVPVRRPARAVPMILSTTLVLGSAMTVGFVGSSITHREGWSVQYAAPEPVAGAAFGVQPAAYEPPSEDVQLDRVVKMLDQSDEALGGDAAAVSATVLQARSELGMLLATYQAQQAAAKVAPAAGGAADEPAAEAPDGLSTDPLPATPPAPAPLAPVAPVAPQVPGASGAVDGQGLTPSTGTTPAVPGATDPALASAAANPVVPAPTNPTGSQDPLATGPDQAAPAGPGGDTPSGTGEGAPADGAADGFDPETGLPAGADPTDAPDPTDDEAPTHEGLVTIDDVVAAATQLAELMGPAYALAAVGVVPADGQVPADMTLADQLAAAVAKYADSTAQYANGQLPDSALCPLAFAPGQSLRCDAAEQLEALAAEYQKAFGKPLRITDSYRSYDDQVAVKAAKPFLAAVPGTSQHGWGLAIDVGSPVSTGTSAEYQWMRLHAPDYGWDNPTWARPGGRKLEPWHFEFYAAGAMPDRYTPGAEGTPTAPAVPTVPAKPTSPPATPAPSPTTPAPAPTTPVPTDPPTTPTPTPTPTEPTPTPTPTTPEPTPTEPTPTTPAPTDPPTTPAPSPTSPSPTESSVAPSTSPTNIPSPTSVS</sequence>
<evidence type="ECO:0000313" key="3">
    <source>
        <dbReference type="EMBL" id="MBM7479194.1"/>
    </source>
</evidence>
<dbReference type="InterPro" id="IPR009045">
    <property type="entry name" value="Zn_M74/Hedgehog-like"/>
</dbReference>
<evidence type="ECO:0000313" key="4">
    <source>
        <dbReference type="Proteomes" id="UP000698059"/>
    </source>
</evidence>
<dbReference type="InterPro" id="IPR052179">
    <property type="entry name" value="DD-CPase-like"/>
</dbReference>
<feature type="compositionally biased region" description="Low complexity" evidence="1">
    <location>
        <begin position="259"/>
        <end position="268"/>
    </location>
</feature>
<dbReference type="EMBL" id="JAFBBO010000001">
    <property type="protein sequence ID" value="MBM7479194.1"/>
    <property type="molecule type" value="Genomic_DNA"/>
</dbReference>
<feature type="compositionally biased region" description="Low complexity" evidence="1">
    <location>
        <begin position="613"/>
        <end position="635"/>
    </location>
</feature>
<dbReference type="Proteomes" id="UP000698059">
    <property type="component" value="Unassembled WGS sequence"/>
</dbReference>
<feature type="region of interest" description="Disordered" evidence="1">
    <location>
        <begin position="167"/>
        <end position="316"/>
    </location>
</feature>
<gene>
    <name evidence="3" type="ORF">JOD49_002114</name>
</gene>
<organism evidence="3 4">
    <name type="scientific">Oerskovia jenensis</name>
    <dbReference type="NCBI Taxonomy" id="162169"/>
    <lineage>
        <taxon>Bacteria</taxon>
        <taxon>Bacillati</taxon>
        <taxon>Actinomycetota</taxon>
        <taxon>Actinomycetes</taxon>
        <taxon>Micrococcales</taxon>
        <taxon>Cellulomonadaceae</taxon>
        <taxon>Oerskovia</taxon>
    </lineage>
</organism>
<dbReference type="Pfam" id="PF02557">
    <property type="entry name" value="VanY"/>
    <property type="match status" value="1"/>
</dbReference>
<feature type="compositionally biased region" description="Low complexity" evidence="1">
    <location>
        <begin position="229"/>
        <end position="244"/>
    </location>
</feature>
<feature type="compositionally biased region" description="Low complexity" evidence="1">
    <location>
        <begin position="199"/>
        <end position="213"/>
    </location>
</feature>